<keyword evidence="7 10" id="KW-0418">Kinase</keyword>
<dbReference type="UniPathway" id="UPA00908">
    <property type="reaction ID" value="UER00884"/>
</dbReference>
<dbReference type="PANTHER" id="PTHR47837:SF1">
    <property type="entry name" value="GTP PYROPHOSPHOKINASE YJBM"/>
    <property type="match status" value="1"/>
</dbReference>
<keyword evidence="11" id="KW-1185">Reference proteome</keyword>
<evidence type="ECO:0000256" key="5">
    <source>
        <dbReference type="ARBA" id="ARBA00022679"/>
    </source>
</evidence>
<dbReference type="SUPFAM" id="SSF81301">
    <property type="entry name" value="Nucleotidyltransferase"/>
    <property type="match status" value="1"/>
</dbReference>
<keyword evidence="8" id="KW-0067">ATP-binding</keyword>
<evidence type="ECO:0000256" key="3">
    <source>
        <dbReference type="ARBA" id="ARBA00011881"/>
    </source>
</evidence>
<dbReference type="GO" id="GO:0015970">
    <property type="term" value="P:guanosine tetraphosphate biosynthetic process"/>
    <property type="evidence" value="ECO:0007669"/>
    <property type="project" value="UniProtKB-UniPathway"/>
</dbReference>
<dbReference type="InterPro" id="IPR043519">
    <property type="entry name" value="NT_sf"/>
</dbReference>
<dbReference type="PATRIC" id="fig|1432562.3.peg.2094"/>
<accession>A0A0M2SH25</accession>
<evidence type="ECO:0000256" key="7">
    <source>
        <dbReference type="ARBA" id="ARBA00022777"/>
    </source>
</evidence>
<proteinExistence type="inferred from homology"/>
<dbReference type="GO" id="GO:0016301">
    <property type="term" value="F:kinase activity"/>
    <property type="evidence" value="ECO:0007669"/>
    <property type="project" value="UniProtKB-KW"/>
</dbReference>
<name>A0A0M2SH25_9STAP</name>
<feature type="domain" description="RelA/SpoT" evidence="9">
    <location>
        <begin position="43"/>
        <end position="164"/>
    </location>
</feature>
<dbReference type="Pfam" id="PF04607">
    <property type="entry name" value="RelA_SpoT"/>
    <property type="match status" value="1"/>
</dbReference>
<comment type="caution">
    <text evidence="10">The sequence shown here is derived from an EMBL/GenBank/DDBJ whole genome shotgun (WGS) entry which is preliminary data.</text>
</comment>
<evidence type="ECO:0000313" key="11">
    <source>
        <dbReference type="Proteomes" id="UP000034287"/>
    </source>
</evidence>
<dbReference type="GO" id="GO:0005524">
    <property type="term" value="F:ATP binding"/>
    <property type="evidence" value="ECO:0007669"/>
    <property type="project" value="UniProtKB-KW"/>
</dbReference>
<dbReference type="InterPro" id="IPR052366">
    <property type="entry name" value="GTP_Pyrophosphokinase"/>
</dbReference>
<dbReference type="CDD" id="cd05399">
    <property type="entry name" value="NT_Rel-Spo_like"/>
    <property type="match status" value="1"/>
</dbReference>
<evidence type="ECO:0000256" key="1">
    <source>
        <dbReference type="ARBA" id="ARBA00004976"/>
    </source>
</evidence>
<dbReference type="RefSeq" id="WP_046516981.1">
    <property type="nucleotide sequence ID" value="NZ_LAYZ01000024.1"/>
</dbReference>
<comment type="subunit">
    <text evidence="3">Homotetramer.</text>
</comment>
<dbReference type="EMBL" id="LAYZ01000024">
    <property type="protein sequence ID" value="KKK34024.1"/>
    <property type="molecule type" value="Genomic_DNA"/>
</dbReference>
<dbReference type="EC" id="2.7.6.5" evidence="4"/>
<sequence>MEEWEKFLRPYKQAVEELKVKLKGMRKDYQLKRQSSPVEFVTARVKPVQSIIEKASTRDIPYDQLRAGMYDIAGIRIMCQFVDDIKVITELIRERSDMLVVEERDYIENTKESGYRSYHLIVEYPVETIEGTVDILAEIQIRTLAMNFWATIEHTLNYKYSGEYPPEIKKRLQNAAEAAYLLDQEMSEIREEIQDAQKYYTKKRNI</sequence>
<dbReference type="STRING" id="1432562.WN59_10535"/>
<dbReference type="SMART" id="SM00954">
    <property type="entry name" value="RelA_SpoT"/>
    <property type="match status" value="1"/>
</dbReference>
<dbReference type="PANTHER" id="PTHR47837">
    <property type="entry name" value="GTP PYROPHOSPHOKINASE YJBM"/>
    <property type="match status" value="1"/>
</dbReference>
<evidence type="ECO:0000256" key="4">
    <source>
        <dbReference type="ARBA" id="ARBA00013251"/>
    </source>
</evidence>
<gene>
    <name evidence="10" type="ORF">WN59_10535</name>
</gene>
<protein>
    <recommendedName>
        <fullName evidence="4">GTP diphosphokinase</fullName>
        <ecNumber evidence="4">2.7.6.5</ecNumber>
    </recommendedName>
</protein>
<reference evidence="10 11" key="1">
    <citation type="submission" date="2015-04" db="EMBL/GenBank/DDBJ databases">
        <title>Taxonomic description and genome sequence of Salinicoccus sediminis sp. nov., a novel hyper halotolerant bacterium isolated from marine sediment.</title>
        <authorList>
            <person name="Mathan Kumar R."/>
            <person name="Kaur G."/>
            <person name="Kumar N."/>
            <person name="Kumar A."/>
            <person name="Singh N.K."/>
            <person name="Kaur N."/>
            <person name="Mayilraj S."/>
        </authorList>
    </citation>
    <scope>NUCLEOTIDE SEQUENCE [LARGE SCALE GENOMIC DNA]</scope>
    <source>
        <strain evidence="10 11">SV-16</strain>
    </source>
</reference>
<dbReference type="Gene3D" id="1.10.287.860">
    <property type="entry name" value="Nucleotidyltransferase"/>
    <property type="match status" value="1"/>
</dbReference>
<dbReference type="FunFam" id="1.10.287.860:FF:000001">
    <property type="entry name" value="GTP pyrophosphokinase YjbM"/>
    <property type="match status" value="1"/>
</dbReference>
<dbReference type="GO" id="GO:0008728">
    <property type="term" value="F:GTP diphosphokinase activity"/>
    <property type="evidence" value="ECO:0007669"/>
    <property type="project" value="UniProtKB-EC"/>
</dbReference>
<keyword evidence="5" id="KW-0808">Transferase</keyword>
<dbReference type="OrthoDB" id="9789634at2"/>
<evidence type="ECO:0000256" key="6">
    <source>
        <dbReference type="ARBA" id="ARBA00022741"/>
    </source>
</evidence>
<evidence type="ECO:0000256" key="2">
    <source>
        <dbReference type="ARBA" id="ARBA00007476"/>
    </source>
</evidence>
<dbReference type="AlphaFoldDB" id="A0A0M2SH25"/>
<organism evidence="10 11">
    <name type="scientific">Salinicoccus sediminis</name>
    <dbReference type="NCBI Taxonomy" id="1432562"/>
    <lineage>
        <taxon>Bacteria</taxon>
        <taxon>Bacillati</taxon>
        <taxon>Bacillota</taxon>
        <taxon>Bacilli</taxon>
        <taxon>Bacillales</taxon>
        <taxon>Staphylococcaceae</taxon>
        <taxon>Salinicoccus</taxon>
    </lineage>
</organism>
<keyword evidence="6" id="KW-0547">Nucleotide-binding</keyword>
<evidence type="ECO:0000256" key="8">
    <source>
        <dbReference type="ARBA" id="ARBA00022840"/>
    </source>
</evidence>
<evidence type="ECO:0000313" key="10">
    <source>
        <dbReference type="EMBL" id="KKK34024.1"/>
    </source>
</evidence>
<dbReference type="FunFam" id="3.30.460.10:FF:000012">
    <property type="entry name" value="GTP pyrophosphokinase YjbM"/>
    <property type="match status" value="1"/>
</dbReference>
<dbReference type="Gene3D" id="3.30.460.10">
    <property type="entry name" value="Beta Polymerase, domain 2"/>
    <property type="match status" value="1"/>
</dbReference>
<dbReference type="Proteomes" id="UP000034287">
    <property type="component" value="Unassembled WGS sequence"/>
</dbReference>
<comment type="similarity">
    <text evidence="2">Belongs to the RelA/SpoT family.</text>
</comment>
<evidence type="ECO:0000259" key="9">
    <source>
        <dbReference type="SMART" id="SM00954"/>
    </source>
</evidence>
<comment type="pathway">
    <text evidence="1">Purine metabolism; ppGpp biosynthesis; ppGpp from GTP: step 1/2.</text>
</comment>
<dbReference type="InterPro" id="IPR007685">
    <property type="entry name" value="RelA_SpoT"/>
</dbReference>